<gene>
    <name evidence="2" type="ORF">LSUE1_G000635</name>
</gene>
<sequence>MASGLPSPKSSLEEETPNITPTVPRDEEAAETSKVKDVPELEPFRTSTSTLAADYSDVPSNDAEESSKQRRKYQRGGRKKKYDEEQNLQSVSEANLLNENENENDGDKEVAAKPTRPKSKRRESKRSGSKPPFDTGIRAFNLKRAESSGGRPFGLSIPGSDKPRSKSKSKPKSKPKPKSRRRKSKEPEEGEEKENWESEASEEESEEESEQEKEKEEEKPKPFSIRLDLNIELEIFLRAKIKGDVTITFLQ</sequence>
<comment type="caution">
    <text evidence="2">The sequence shown here is derived from an EMBL/GenBank/DDBJ whole genome shotgun (WGS) entry which is preliminary data.</text>
</comment>
<feature type="region of interest" description="Disordered" evidence="1">
    <location>
        <begin position="1"/>
        <end position="224"/>
    </location>
</feature>
<organism evidence="2 3">
    <name type="scientific">Lachnellula suecica</name>
    <dbReference type="NCBI Taxonomy" id="602035"/>
    <lineage>
        <taxon>Eukaryota</taxon>
        <taxon>Fungi</taxon>
        <taxon>Dikarya</taxon>
        <taxon>Ascomycota</taxon>
        <taxon>Pezizomycotina</taxon>
        <taxon>Leotiomycetes</taxon>
        <taxon>Helotiales</taxon>
        <taxon>Lachnaceae</taxon>
        <taxon>Lachnellula</taxon>
    </lineage>
</organism>
<dbReference type="OrthoDB" id="2873061at2759"/>
<dbReference type="EMBL" id="QGMK01000059">
    <property type="protein sequence ID" value="TVY84740.1"/>
    <property type="molecule type" value="Genomic_DNA"/>
</dbReference>
<feature type="compositionally biased region" description="Basic residues" evidence="1">
    <location>
        <begin position="115"/>
        <end position="128"/>
    </location>
</feature>
<dbReference type="Proteomes" id="UP000469558">
    <property type="component" value="Unassembled WGS sequence"/>
</dbReference>
<dbReference type="AlphaFoldDB" id="A0A8T9CKS6"/>
<feature type="compositionally biased region" description="Basic and acidic residues" evidence="1">
    <location>
        <begin position="24"/>
        <end position="43"/>
    </location>
</feature>
<evidence type="ECO:0000256" key="1">
    <source>
        <dbReference type="SAM" id="MobiDB-lite"/>
    </source>
</evidence>
<evidence type="ECO:0000313" key="2">
    <source>
        <dbReference type="EMBL" id="TVY84740.1"/>
    </source>
</evidence>
<evidence type="ECO:0000313" key="3">
    <source>
        <dbReference type="Proteomes" id="UP000469558"/>
    </source>
</evidence>
<keyword evidence="3" id="KW-1185">Reference proteome</keyword>
<name>A0A8T9CKS6_9HELO</name>
<feature type="compositionally biased region" description="Basic residues" evidence="1">
    <location>
        <begin position="165"/>
        <end position="184"/>
    </location>
</feature>
<reference evidence="2 3" key="1">
    <citation type="submission" date="2018-05" db="EMBL/GenBank/DDBJ databases">
        <title>Genome sequencing and assembly of the regulated plant pathogen Lachnellula willkommii and related sister species for the development of diagnostic species identification markers.</title>
        <authorList>
            <person name="Giroux E."/>
            <person name="Bilodeau G."/>
        </authorList>
    </citation>
    <scope>NUCLEOTIDE SEQUENCE [LARGE SCALE GENOMIC DNA]</scope>
    <source>
        <strain evidence="2 3">CBS 268.59</strain>
    </source>
</reference>
<proteinExistence type="predicted"/>
<protein>
    <submittedName>
        <fullName evidence="2">Uncharacterized protein</fullName>
    </submittedName>
</protein>
<feature type="compositionally biased region" description="Acidic residues" evidence="1">
    <location>
        <begin position="188"/>
        <end position="211"/>
    </location>
</feature>
<feature type="compositionally biased region" description="Basic and acidic residues" evidence="1">
    <location>
        <begin position="212"/>
        <end position="221"/>
    </location>
</feature>
<accession>A0A8T9CKS6</accession>
<feature type="compositionally biased region" description="Basic residues" evidence="1">
    <location>
        <begin position="69"/>
        <end position="80"/>
    </location>
</feature>